<dbReference type="PROSITE" id="PS51462">
    <property type="entry name" value="NUDIX"/>
    <property type="match status" value="1"/>
</dbReference>
<dbReference type="InterPro" id="IPR056375">
    <property type="entry name" value="Idi_bact"/>
</dbReference>
<protein>
    <recommendedName>
        <fullName evidence="3 10">Isopentenyl-diphosphate Delta-isomerase</fullName>
        <shortName evidence="10">IPP isomerase</shortName>
        <ecNumber evidence="3 10">5.3.3.2</ecNumber>
    </recommendedName>
    <alternativeName>
        <fullName evidence="10">IPP:DMAPP isomerase</fullName>
    </alternativeName>
    <alternativeName>
        <fullName evidence="10">Isopentenyl pyrophosphate isomerase</fullName>
    </alternativeName>
</protein>
<dbReference type="NCBIfam" id="TIGR02150">
    <property type="entry name" value="IPP_isom_1"/>
    <property type="match status" value="1"/>
</dbReference>
<evidence type="ECO:0000256" key="9">
    <source>
        <dbReference type="ARBA" id="ARBA00023235"/>
    </source>
</evidence>
<dbReference type="NCBIfam" id="NF002995">
    <property type="entry name" value="PRK03759.1"/>
    <property type="match status" value="1"/>
</dbReference>
<name>A0A0H3ZJJ0_9VIBR</name>
<dbReference type="PANTHER" id="PTHR10885">
    <property type="entry name" value="ISOPENTENYL-DIPHOSPHATE DELTA-ISOMERASE"/>
    <property type="match status" value="1"/>
</dbReference>
<dbReference type="HAMAP" id="MF_00202">
    <property type="entry name" value="Idi"/>
    <property type="match status" value="1"/>
</dbReference>
<comment type="subcellular location">
    <subcellularLocation>
        <location evidence="10">Cytoplasm</location>
    </subcellularLocation>
</comment>
<dbReference type="PANTHER" id="PTHR10885:SF0">
    <property type="entry name" value="ISOPENTENYL-DIPHOSPHATE DELTA-ISOMERASE"/>
    <property type="match status" value="1"/>
</dbReference>
<dbReference type="InterPro" id="IPR015797">
    <property type="entry name" value="NUDIX_hydrolase-like_dom_sf"/>
</dbReference>
<dbReference type="GO" id="GO:0008299">
    <property type="term" value="P:isoprenoid biosynthetic process"/>
    <property type="evidence" value="ECO:0007669"/>
    <property type="project" value="UniProtKB-UniRule"/>
</dbReference>
<evidence type="ECO:0000256" key="8">
    <source>
        <dbReference type="ARBA" id="ARBA00023229"/>
    </source>
</evidence>
<reference evidence="13" key="1">
    <citation type="journal article" date="2015" name="MBio">
        <title>Eco-Evolutionary Dynamics of Episomes among Ecologically Cohesive Bacterial Populations.</title>
        <authorList>
            <person name="Xue H."/>
            <person name="Cordero O.X."/>
            <person name="Camas F.M."/>
            <person name="Trimble W."/>
            <person name="Meyer F."/>
            <person name="Guglielmini J."/>
            <person name="Rocha E.P."/>
            <person name="Polz M.F."/>
        </authorList>
    </citation>
    <scope>NUCLEOTIDE SEQUENCE</scope>
    <source>
        <strain evidence="13">1F_279</strain>
    </source>
</reference>
<keyword evidence="4 10" id="KW-0963">Cytoplasm</keyword>
<evidence type="ECO:0000256" key="3">
    <source>
        <dbReference type="ARBA" id="ARBA00012057"/>
    </source>
</evidence>
<dbReference type="GO" id="GO:0046872">
    <property type="term" value="F:metal ion binding"/>
    <property type="evidence" value="ECO:0007669"/>
    <property type="project" value="UniProtKB-KW"/>
</dbReference>
<evidence type="ECO:0000313" key="13">
    <source>
        <dbReference type="EMBL" id="AKN36113.1"/>
    </source>
</evidence>
<dbReference type="GO" id="GO:0005737">
    <property type="term" value="C:cytoplasm"/>
    <property type="evidence" value="ECO:0007669"/>
    <property type="project" value="UniProtKB-SubCell"/>
</dbReference>
<feature type="binding site" evidence="10">
    <location>
        <position position="34"/>
    </location>
    <ligand>
        <name>Mn(2+)</name>
        <dbReference type="ChEBI" id="CHEBI:29035"/>
    </ligand>
</feature>
<dbReference type="SUPFAM" id="SSF55811">
    <property type="entry name" value="Nudix"/>
    <property type="match status" value="1"/>
</dbReference>
<keyword evidence="9 10" id="KW-0413">Isomerase</keyword>
<comment type="pathway">
    <text evidence="1 10">Isoprenoid biosynthesis; dimethylallyl diphosphate biosynthesis; dimethylallyl diphosphate from isopentenyl diphosphate: step 1/1.</text>
</comment>
<feature type="active site" evidence="10 11">
    <location>
        <position position="69"/>
    </location>
</feature>
<dbReference type="PIRSF" id="PIRSF018427">
    <property type="entry name" value="Isopntndiph_ism"/>
    <property type="match status" value="1"/>
</dbReference>
<sequence>MTSATERVVLIDSNYQPIGTAEKASIHDENTPLHLAFSCYLFNDLNQVLLTRRSLEKIAWPGVWTNSFCGHPLPEEVFSDAVYRRADYELGAKISDIRCVCEEFHYYARDSSGVIENEFCPVFQARLSSELAPRATEVADFVWIDFDELLHSVQSAPFAFSPWMCEQLSKRELVAHIKQGLLF</sequence>
<dbReference type="InterPro" id="IPR011876">
    <property type="entry name" value="IsopentenylPP_isomerase_typ1"/>
</dbReference>
<comment type="cofactor">
    <cofactor evidence="10">
        <name>Mg(2+)</name>
        <dbReference type="ChEBI" id="CHEBI:18420"/>
    </cofactor>
    <text evidence="10">Binds 1 Mg(2+) ion per subunit. The magnesium ion binds only when substrate is bound.</text>
</comment>
<evidence type="ECO:0000256" key="4">
    <source>
        <dbReference type="ARBA" id="ARBA00022490"/>
    </source>
</evidence>
<evidence type="ECO:0000256" key="11">
    <source>
        <dbReference type="PIRSR" id="PIRSR018427-1"/>
    </source>
</evidence>
<dbReference type="GO" id="GO:0050992">
    <property type="term" value="P:dimethylallyl diphosphate biosynthetic process"/>
    <property type="evidence" value="ECO:0007669"/>
    <property type="project" value="UniProtKB-UniRule"/>
</dbReference>
<dbReference type="EMBL" id="KP795468">
    <property type="protein sequence ID" value="AKN36113.1"/>
    <property type="molecule type" value="Genomic_DNA"/>
</dbReference>
<comment type="cofactor">
    <cofactor evidence="10">
        <name>Mn(2+)</name>
        <dbReference type="ChEBI" id="CHEBI:29035"/>
    </cofactor>
    <text evidence="10">Binds 1 Mn(2+) ion per subunit.</text>
</comment>
<dbReference type="FunFam" id="3.90.79.10:FF:000009">
    <property type="entry name" value="Isopentenyl-diphosphate Delta-isomerase"/>
    <property type="match status" value="1"/>
</dbReference>
<gene>
    <name evidence="10" type="primary">idi</name>
</gene>
<dbReference type="InterPro" id="IPR000086">
    <property type="entry name" value="NUDIX_hydrolase_dom"/>
</dbReference>
<organism evidence="13">
    <name type="scientific">Vibrio tasmaniensis</name>
    <dbReference type="NCBI Taxonomy" id="212663"/>
    <lineage>
        <taxon>Bacteria</taxon>
        <taxon>Pseudomonadati</taxon>
        <taxon>Pseudomonadota</taxon>
        <taxon>Gammaproteobacteria</taxon>
        <taxon>Vibrionales</taxon>
        <taxon>Vibrionaceae</taxon>
        <taxon>Vibrio</taxon>
    </lineage>
</organism>
<proteinExistence type="inferred from homology"/>
<evidence type="ECO:0000256" key="6">
    <source>
        <dbReference type="ARBA" id="ARBA00022842"/>
    </source>
</evidence>
<evidence type="ECO:0000256" key="5">
    <source>
        <dbReference type="ARBA" id="ARBA00022723"/>
    </source>
</evidence>
<accession>A0A0H3ZJJ0</accession>
<dbReference type="Pfam" id="PF00293">
    <property type="entry name" value="NUDIX"/>
    <property type="match status" value="1"/>
</dbReference>
<evidence type="ECO:0000256" key="2">
    <source>
        <dbReference type="ARBA" id="ARBA00007579"/>
    </source>
</evidence>
<feature type="binding site" evidence="10">
    <location>
        <position position="71"/>
    </location>
    <ligand>
        <name>Mn(2+)</name>
        <dbReference type="ChEBI" id="CHEBI:29035"/>
    </ligand>
</feature>
<dbReference type="CDD" id="cd02885">
    <property type="entry name" value="NUDIX_IPP_Isomerase"/>
    <property type="match status" value="1"/>
</dbReference>
<feature type="binding site" evidence="10">
    <location>
        <position position="27"/>
    </location>
    <ligand>
        <name>Mn(2+)</name>
        <dbReference type="ChEBI" id="CHEBI:29035"/>
    </ligand>
</feature>
<feature type="domain" description="Nudix hydrolase" evidence="12">
    <location>
        <begin position="32"/>
        <end position="166"/>
    </location>
</feature>
<keyword evidence="6 10" id="KW-0460">Magnesium</keyword>
<evidence type="ECO:0000259" key="12">
    <source>
        <dbReference type="PROSITE" id="PS51462"/>
    </source>
</evidence>
<feature type="active site" evidence="10 11">
    <location>
        <position position="118"/>
    </location>
</feature>
<evidence type="ECO:0000256" key="7">
    <source>
        <dbReference type="ARBA" id="ARBA00023211"/>
    </source>
</evidence>
<comment type="function">
    <text evidence="10">Catalyzes the 1,3-allylic rearrangement of the homoallylic substrate isopentenyl (IPP) to its highly electrophilic allylic isomer, dimethylallyl diphosphate (DMAPP).</text>
</comment>
<feature type="binding site" evidence="10">
    <location>
        <position position="116"/>
    </location>
    <ligand>
        <name>Mn(2+)</name>
        <dbReference type="ChEBI" id="CHEBI:29035"/>
    </ligand>
</feature>
<feature type="binding site" evidence="10">
    <location>
        <position position="89"/>
    </location>
    <ligand>
        <name>Mg(2+)</name>
        <dbReference type="ChEBI" id="CHEBI:18420"/>
    </ligand>
</feature>
<keyword evidence="7 10" id="KW-0464">Manganese</keyword>
<dbReference type="GO" id="GO:0004452">
    <property type="term" value="F:isopentenyl-diphosphate delta-isomerase activity"/>
    <property type="evidence" value="ECO:0007669"/>
    <property type="project" value="UniProtKB-UniRule"/>
</dbReference>
<dbReference type="AlphaFoldDB" id="A0A0H3ZJJ0"/>
<keyword evidence="5 10" id="KW-0479">Metal-binding</keyword>
<evidence type="ECO:0000256" key="10">
    <source>
        <dbReference type="HAMAP-Rule" id="MF_00202"/>
    </source>
</evidence>
<comment type="catalytic activity">
    <reaction evidence="10">
        <text>isopentenyl diphosphate = dimethylallyl diphosphate</text>
        <dbReference type="Rhea" id="RHEA:23284"/>
        <dbReference type="ChEBI" id="CHEBI:57623"/>
        <dbReference type="ChEBI" id="CHEBI:128769"/>
        <dbReference type="EC" id="5.3.3.2"/>
    </reaction>
</comment>
<dbReference type="EC" id="5.3.3.2" evidence="3 10"/>
<feature type="binding site" evidence="10">
    <location>
        <position position="118"/>
    </location>
    <ligand>
        <name>Mn(2+)</name>
        <dbReference type="ChEBI" id="CHEBI:29035"/>
    </ligand>
</feature>
<dbReference type="UniPathway" id="UPA00059">
    <property type="reaction ID" value="UER00104"/>
</dbReference>
<evidence type="ECO:0000256" key="1">
    <source>
        <dbReference type="ARBA" id="ARBA00004826"/>
    </source>
</evidence>
<keyword evidence="8 10" id="KW-0414">Isoprene biosynthesis</keyword>
<comment type="similarity">
    <text evidence="2 10">Belongs to the IPP isomerase type 1 family.</text>
</comment>
<dbReference type="Gene3D" id="3.90.79.10">
    <property type="entry name" value="Nucleoside Triphosphate Pyrophosphohydrolase"/>
    <property type="match status" value="1"/>
</dbReference>